<dbReference type="InterPro" id="IPR048147">
    <property type="entry name" value="CBO0543-like"/>
</dbReference>
<accession>A0ABU0CNA3</accession>
<feature type="transmembrane region" description="Helical" evidence="1">
    <location>
        <begin position="157"/>
        <end position="174"/>
    </location>
</feature>
<keyword evidence="3" id="KW-1185">Reference proteome</keyword>
<keyword evidence="1" id="KW-1133">Transmembrane helix</keyword>
<dbReference type="NCBIfam" id="NF041644">
    <property type="entry name" value="CBO0543_fam"/>
    <property type="match status" value="1"/>
</dbReference>
<reference evidence="2 3" key="1">
    <citation type="submission" date="2023-07" db="EMBL/GenBank/DDBJ databases">
        <title>Genomic Encyclopedia of Type Strains, Phase IV (KMG-IV): sequencing the most valuable type-strain genomes for metagenomic binning, comparative biology and taxonomic classification.</title>
        <authorList>
            <person name="Goeker M."/>
        </authorList>
    </citation>
    <scope>NUCLEOTIDE SEQUENCE [LARGE SCALE GENOMIC DNA]</scope>
    <source>
        <strain evidence="2 3">DSM 17740</strain>
    </source>
</reference>
<comment type="caution">
    <text evidence="2">The sequence shown here is derived from an EMBL/GenBank/DDBJ whole genome shotgun (WGS) entry which is preliminary data.</text>
</comment>
<evidence type="ECO:0000256" key="1">
    <source>
        <dbReference type="SAM" id="Phobius"/>
    </source>
</evidence>
<proteinExistence type="predicted"/>
<evidence type="ECO:0000313" key="2">
    <source>
        <dbReference type="EMBL" id="MDQ0337903.1"/>
    </source>
</evidence>
<protein>
    <submittedName>
        <fullName evidence="2">Magnesium-transporting ATPase (P-type)</fullName>
    </submittedName>
</protein>
<feature type="transmembrane region" description="Helical" evidence="1">
    <location>
        <begin position="128"/>
        <end position="145"/>
    </location>
</feature>
<keyword evidence="1" id="KW-0472">Membrane</keyword>
<gene>
    <name evidence="2" type="ORF">J2S00_000686</name>
</gene>
<sequence>MTQEVIRQIEQAYTLVEQANQRLHHIWGEHIIFRWEWWLALALTILPWLIWYIWRKKESTDRLLYAGFFVILVSSWLDFLGTTLGIWRYHIDVIPTIPSFIPWDFSLLPVAAMLVIQVKPQLHPWLKALLFAGLAAYIGEPLFDWLGHYHPKEWKHIYSLPIYALIYLAAHYLSKRNHHAPL</sequence>
<dbReference type="EMBL" id="JAUSUQ010000002">
    <property type="protein sequence ID" value="MDQ0337903.1"/>
    <property type="molecule type" value="Genomic_DNA"/>
</dbReference>
<dbReference type="Proteomes" id="UP001232445">
    <property type="component" value="Unassembled WGS sequence"/>
</dbReference>
<name>A0ABU0CNA3_9BACI</name>
<evidence type="ECO:0000313" key="3">
    <source>
        <dbReference type="Proteomes" id="UP001232445"/>
    </source>
</evidence>
<feature type="transmembrane region" description="Helical" evidence="1">
    <location>
        <begin position="37"/>
        <end position="54"/>
    </location>
</feature>
<feature type="transmembrane region" description="Helical" evidence="1">
    <location>
        <begin position="93"/>
        <end position="116"/>
    </location>
</feature>
<feature type="transmembrane region" description="Helical" evidence="1">
    <location>
        <begin position="63"/>
        <end position="87"/>
    </location>
</feature>
<keyword evidence="1" id="KW-0812">Transmembrane</keyword>
<organism evidence="2 3">
    <name type="scientific">Caldalkalibacillus uzonensis</name>
    <dbReference type="NCBI Taxonomy" id="353224"/>
    <lineage>
        <taxon>Bacteria</taxon>
        <taxon>Bacillati</taxon>
        <taxon>Bacillota</taxon>
        <taxon>Bacilli</taxon>
        <taxon>Bacillales</taxon>
        <taxon>Bacillaceae</taxon>
        <taxon>Caldalkalibacillus</taxon>
    </lineage>
</organism>
<dbReference type="RefSeq" id="WP_307335406.1">
    <property type="nucleotide sequence ID" value="NZ_JAUSUQ010000002.1"/>
</dbReference>